<dbReference type="InterPro" id="IPR002931">
    <property type="entry name" value="Transglutaminase-like"/>
</dbReference>
<keyword evidence="2" id="KW-1133">Transmembrane helix</keyword>
<feature type="transmembrane region" description="Helical" evidence="2">
    <location>
        <begin position="131"/>
        <end position="151"/>
    </location>
</feature>
<dbReference type="SMART" id="SM00460">
    <property type="entry name" value="TGc"/>
    <property type="match status" value="1"/>
</dbReference>
<evidence type="ECO:0000313" key="4">
    <source>
        <dbReference type="EMBL" id="QOP45672.1"/>
    </source>
</evidence>
<dbReference type="InterPro" id="IPR052901">
    <property type="entry name" value="Bact_TGase-like"/>
</dbReference>
<dbReference type="GO" id="GO:0016020">
    <property type="term" value="C:membrane"/>
    <property type="evidence" value="ECO:0007669"/>
    <property type="project" value="InterPro"/>
</dbReference>
<dbReference type="Pfam" id="PF01841">
    <property type="entry name" value="Transglut_core"/>
    <property type="match status" value="1"/>
</dbReference>
<feature type="transmembrane region" description="Helical" evidence="2">
    <location>
        <begin position="61"/>
        <end position="78"/>
    </location>
</feature>
<keyword evidence="2" id="KW-0812">Transmembrane</keyword>
<reference evidence="4 5" key="1">
    <citation type="submission" date="2019-07" db="EMBL/GenBank/DDBJ databases">
        <title>Sulfurimonas paralvinellae sp. nov., a novel mesophilic, hydrogen- and sulfur-oxidizing chemolithoautotroph within the Epsilonproteo- bacteria isolated from a deep-sea hydrothermal vent polychaete nest, reclassification of Thiomicrospira denitrificans as Sulfurimonas denitrificans comb. nov. and emended description of the genus Sulfurimonas.</title>
        <authorList>
            <person name="Wang S."/>
            <person name="Jiang L."/>
            <person name="Shao Z."/>
        </authorList>
    </citation>
    <scope>NUCLEOTIDE SEQUENCE [LARGE SCALE GENOMIC DNA]</scope>
    <source>
        <strain evidence="4 5">GO25</strain>
    </source>
</reference>
<feature type="domain" description="Transglutaminase-like" evidence="3">
    <location>
        <begin position="509"/>
        <end position="580"/>
    </location>
</feature>
<dbReference type="Gene3D" id="3.10.620.30">
    <property type="match status" value="1"/>
</dbReference>
<keyword evidence="2" id="KW-0472">Membrane</keyword>
<evidence type="ECO:0000256" key="2">
    <source>
        <dbReference type="SAM" id="Phobius"/>
    </source>
</evidence>
<dbReference type="RefSeq" id="WP_193111919.1">
    <property type="nucleotide sequence ID" value="NZ_CP041406.1"/>
</dbReference>
<accession>A0A7M1BA98</accession>
<dbReference type="InterPro" id="IPR038765">
    <property type="entry name" value="Papain-like_cys_pep_sf"/>
</dbReference>
<feature type="transmembrane region" description="Helical" evidence="2">
    <location>
        <begin position="108"/>
        <end position="125"/>
    </location>
</feature>
<protein>
    <submittedName>
        <fullName evidence="4">DUF805 domain-containing protein</fullName>
    </submittedName>
</protein>
<dbReference type="Pfam" id="PF05656">
    <property type="entry name" value="DUF805"/>
    <property type="match status" value="1"/>
</dbReference>
<evidence type="ECO:0000256" key="1">
    <source>
        <dbReference type="SAM" id="MobiDB-lite"/>
    </source>
</evidence>
<evidence type="ECO:0000313" key="5">
    <source>
        <dbReference type="Proteomes" id="UP000593580"/>
    </source>
</evidence>
<gene>
    <name evidence="4" type="ORF">FM071_04975</name>
</gene>
<feature type="compositionally biased region" description="Basic and acidic residues" evidence="1">
    <location>
        <begin position="218"/>
        <end position="228"/>
    </location>
</feature>
<dbReference type="InterPro" id="IPR008523">
    <property type="entry name" value="DUF805"/>
</dbReference>
<feature type="transmembrane region" description="Helical" evidence="2">
    <location>
        <begin position="603"/>
        <end position="621"/>
    </location>
</feature>
<dbReference type="KEGG" id="spal:FM071_04975"/>
<feature type="transmembrane region" description="Helical" evidence="2">
    <location>
        <begin position="770"/>
        <end position="791"/>
    </location>
</feature>
<organism evidence="4 5">
    <name type="scientific">Sulfurimonas paralvinellae</name>
    <dbReference type="NCBI Taxonomy" id="317658"/>
    <lineage>
        <taxon>Bacteria</taxon>
        <taxon>Pseudomonadati</taxon>
        <taxon>Campylobacterota</taxon>
        <taxon>Epsilonproteobacteria</taxon>
        <taxon>Campylobacterales</taxon>
        <taxon>Sulfurimonadaceae</taxon>
        <taxon>Sulfurimonas</taxon>
    </lineage>
</organism>
<feature type="transmembrane region" description="Helical" evidence="2">
    <location>
        <begin position="84"/>
        <end position="101"/>
    </location>
</feature>
<dbReference type="SUPFAM" id="SSF54001">
    <property type="entry name" value="Cysteine proteinases"/>
    <property type="match status" value="1"/>
</dbReference>
<sequence>MKTPTLYIALFFCEAIPAFMVSNDIYAGNSIITAAILFLLAASLLLSWFFAEKHAKTIKNIGYIGMLIGIAFSVRYFMNYNSDIGILIVSLSVITGVNISLRERRMLAYLLIFSFLLFLYASSIISNKYSVVSIILFTFSFLTVVVAEYYTARLQLHTAYNYKTNTHFFGTTFTLLIVVSILTALLYYLLPQPKAIHYGILPFGGKKEYKGVSGESNTKNKDHKERVTDLPSYTKDGSTTAHSSLTLPFHSNMKHSTASLKTDQEHNIIFERKLKEKNKRAYYSSIRDGSSKSSNRILFKVKGKEARFLRGETYASFNGKSWKKVLTKMYTIQRNSRDYYDYWNGKKWQKRTRPFKPNEFYYNEYFTKQSDNYTITVKGKLSGKPIIYTPEGLLRLQFPSDTFYEDAARTIYAPSQLETGTYYTACVERDKYYRHDVISYADVWYKKAYSRPGYHSDPKIYKLARYITKRGDNSFEKAQSIINYFKMNYFYQHASINSPIQNQTLSEMLFKTKTGNALQFNSALVIMLRSTGEYARLVTGYAPGEYNLATHSYLIESKNKAVWTEVFVKGIGWVSFHAADDIPFKGEKTDKKIEERLLTKTQLIPLVVIFFSFLVVFLYYARKYFWTYTAKNRIEKHAQKNNVDFVIAAYKEVEKYYSHFHKGQKANFTLQEYARYIQTLMPENSYLIEYISFYSNQAIYNGEVDIDFDKSRYLEAALFLVNMPFDLEPFDIFIARKFFKYKNIDQDNVIRRYFLTNSTIDRGTFFRRSLMINTLGVLSFLIGIVMILFKINPFEPISYAMALIIILLCTYSMVVLSIKRLKDMGKSGWWSILLFIPYISFVFYIVLLFSKGKINAS</sequence>
<dbReference type="PANTHER" id="PTHR42736:SF1">
    <property type="entry name" value="PROTEIN-GLUTAMINE GAMMA-GLUTAMYLTRANSFERASE"/>
    <property type="match status" value="1"/>
</dbReference>
<feature type="transmembrane region" description="Helical" evidence="2">
    <location>
        <begin position="797"/>
        <end position="816"/>
    </location>
</feature>
<dbReference type="EMBL" id="CP041406">
    <property type="protein sequence ID" value="QOP45672.1"/>
    <property type="molecule type" value="Genomic_DNA"/>
</dbReference>
<evidence type="ECO:0000259" key="3">
    <source>
        <dbReference type="SMART" id="SM00460"/>
    </source>
</evidence>
<proteinExistence type="predicted"/>
<feature type="transmembrane region" description="Helical" evidence="2">
    <location>
        <begin position="828"/>
        <end position="849"/>
    </location>
</feature>
<feature type="transmembrane region" description="Helical" evidence="2">
    <location>
        <begin position="25"/>
        <end position="49"/>
    </location>
</feature>
<feature type="transmembrane region" description="Helical" evidence="2">
    <location>
        <begin position="172"/>
        <end position="190"/>
    </location>
</feature>
<name>A0A7M1BA98_9BACT</name>
<dbReference type="Proteomes" id="UP000593580">
    <property type="component" value="Chromosome"/>
</dbReference>
<feature type="region of interest" description="Disordered" evidence="1">
    <location>
        <begin position="212"/>
        <end position="239"/>
    </location>
</feature>
<dbReference type="PANTHER" id="PTHR42736">
    <property type="entry name" value="PROTEIN-GLUTAMINE GAMMA-GLUTAMYLTRANSFERASE"/>
    <property type="match status" value="1"/>
</dbReference>
<keyword evidence="5" id="KW-1185">Reference proteome</keyword>
<dbReference type="AlphaFoldDB" id="A0A7M1BA98"/>